<dbReference type="Proteomes" id="UP000280881">
    <property type="component" value="Unassembled WGS sequence"/>
</dbReference>
<dbReference type="Pfam" id="PF00175">
    <property type="entry name" value="NAD_binding_1"/>
    <property type="match status" value="1"/>
</dbReference>
<dbReference type="GO" id="GO:0006221">
    <property type="term" value="P:pyrimidine nucleotide biosynthetic process"/>
    <property type="evidence" value="ECO:0007669"/>
    <property type="project" value="InterPro"/>
</dbReference>
<dbReference type="InterPro" id="IPR012165">
    <property type="entry name" value="Cyt_c3_hydrogenase_gsu"/>
</dbReference>
<dbReference type="GO" id="GO:0050660">
    <property type="term" value="F:flavin adenine dinucleotide binding"/>
    <property type="evidence" value="ECO:0007669"/>
    <property type="project" value="InterPro"/>
</dbReference>
<dbReference type="OrthoDB" id="9796486at2"/>
<proteinExistence type="predicted"/>
<dbReference type="PRINTS" id="PR00371">
    <property type="entry name" value="FPNCR"/>
</dbReference>
<sequence length="293" mass="33087">MKKSLEKLLNKPLPADPFLPQKVVITDVEELAPEHKKFTFSFLEPSSCERWNHIPGQFVMLTVPKAGEIPISICSSPTRKGVIELTVRKVGRKTEVLHSLGPGSVVALRGPYGNGFPIGIMENHNVLIIAGGLGIAPLRSLIWYILDRRHLFKEVYLLYGTRNYSSVLYKDELSRLKERKDIKCLYILDRLETPEDEEWSQGREGLITDLIPEVSLEPKETYVAVCGPPIAYKFIGKELLKNGYPESQIFVSLERKMECGIGKCGHCQIGYKFACVDGPIFPLWDTKNLPEMI</sequence>
<feature type="binding site" evidence="1">
    <location>
        <position position="264"/>
    </location>
    <ligand>
        <name>[2Fe-2S] cluster</name>
        <dbReference type="ChEBI" id="CHEBI:190135"/>
    </ligand>
</feature>
<dbReference type="AlphaFoldDB" id="A0A420W8A7"/>
<dbReference type="PROSITE" id="PS51384">
    <property type="entry name" value="FAD_FR"/>
    <property type="match status" value="1"/>
</dbReference>
<keyword evidence="4" id="KW-1185">Reference proteome</keyword>
<feature type="domain" description="FAD-binding FR-type" evidence="2">
    <location>
        <begin position="18"/>
        <end position="118"/>
    </location>
</feature>
<dbReference type="GO" id="GO:0051537">
    <property type="term" value="F:2 iron, 2 sulfur cluster binding"/>
    <property type="evidence" value="ECO:0007669"/>
    <property type="project" value="UniProtKB-KW"/>
</dbReference>
<dbReference type="SUPFAM" id="SSF63380">
    <property type="entry name" value="Riboflavin synthase domain-like"/>
    <property type="match status" value="1"/>
</dbReference>
<organism evidence="3 4">
    <name type="scientific">Thermovibrio guaymasensis</name>
    <dbReference type="NCBI Taxonomy" id="240167"/>
    <lineage>
        <taxon>Bacteria</taxon>
        <taxon>Pseudomonadati</taxon>
        <taxon>Aquificota</taxon>
        <taxon>Aquificia</taxon>
        <taxon>Desulfurobacteriales</taxon>
        <taxon>Desulfurobacteriaceae</taxon>
        <taxon>Thermovibrio</taxon>
    </lineage>
</organism>
<dbReference type="InterPro" id="IPR017938">
    <property type="entry name" value="Riboflavin_synthase-like_b-brl"/>
</dbReference>
<feature type="binding site" evidence="1">
    <location>
        <position position="275"/>
    </location>
    <ligand>
        <name>[2Fe-2S] cluster</name>
        <dbReference type="ChEBI" id="CHEBI:190135"/>
    </ligand>
</feature>
<protein>
    <submittedName>
        <fullName evidence="3">Sulfhydrogenase gamma subunit</fullName>
    </submittedName>
</protein>
<dbReference type="PIRSF" id="PIRSF006816">
    <property type="entry name" value="Cyc3_hyd_g"/>
    <property type="match status" value="1"/>
</dbReference>
<dbReference type="Pfam" id="PF00970">
    <property type="entry name" value="FAD_binding_6"/>
    <property type="match status" value="1"/>
</dbReference>
<dbReference type="PANTHER" id="PTHR43513">
    <property type="entry name" value="DIHYDROOROTATE DEHYDROGENASE B (NAD(+)), ELECTRON TRANSFER SUBUNIT"/>
    <property type="match status" value="1"/>
</dbReference>
<dbReference type="InterPro" id="IPR001433">
    <property type="entry name" value="OxRdtase_FAD/NAD-bd"/>
</dbReference>
<dbReference type="Gene3D" id="3.40.50.80">
    <property type="entry name" value="Nucleotide-binding domain of ferredoxin-NADP reductase (FNR) module"/>
    <property type="match status" value="1"/>
</dbReference>
<dbReference type="Pfam" id="PF10418">
    <property type="entry name" value="DHODB_Fe-S_bind"/>
    <property type="match status" value="1"/>
</dbReference>
<feature type="binding site" evidence="1">
    <location>
        <position position="267"/>
    </location>
    <ligand>
        <name>[2Fe-2S] cluster</name>
        <dbReference type="ChEBI" id="CHEBI:190135"/>
    </ligand>
</feature>
<dbReference type="PRINTS" id="PR00410">
    <property type="entry name" value="PHEHYDRXLASE"/>
</dbReference>
<dbReference type="GO" id="GO:0016491">
    <property type="term" value="F:oxidoreductase activity"/>
    <property type="evidence" value="ECO:0007669"/>
    <property type="project" value="InterPro"/>
</dbReference>
<keyword evidence="1" id="KW-0411">Iron-sulfur</keyword>
<evidence type="ECO:0000313" key="4">
    <source>
        <dbReference type="Proteomes" id="UP000280881"/>
    </source>
</evidence>
<dbReference type="InterPro" id="IPR017927">
    <property type="entry name" value="FAD-bd_FR_type"/>
</dbReference>
<dbReference type="RefSeq" id="WP_121169803.1">
    <property type="nucleotide sequence ID" value="NZ_RBIE01000001.1"/>
</dbReference>
<comment type="caution">
    <text evidence="3">The sequence shown here is derived from an EMBL/GenBank/DDBJ whole genome shotgun (WGS) entry which is preliminary data.</text>
</comment>
<dbReference type="Gene3D" id="2.40.30.10">
    <property type="entry name" value="Translation factors"/>
    <property type="match status" value="1"/>
</dbReference>
<accession>A0A420W8A7</accession>
<evidence type="ECO:0000256" key="1">
    <source>
        <dbReference type="PIRSR" id="PIRSR006816-2"/>
    </source>
</evidence>
<dbReference type="GO" id="GO:0046872">
    <property type="term" value="F:metal ion binding"/>
    <property type="evidence" value="ECO:0007669"/>
    <property type="project" value="UniProtKB-KW"/>
</dbReference>
<dbReference type="CDD" id="cd06221">
    <property type="entry name" value="sulfite_reductase_like"/>
    <property type="match status" value="1"/>
</dbReference>
<dbReference type="InterPro" id="IPR039261">
    <property type="entry name" value="FNR_nucleotide-bd"/>
</dbReference>
<keyword evidence="1" id="KW-0479">Metal-binding</keyword>
<dbReference type="SUPFAM" id="SSF52343">
    <property type="entry name" value="Ferredoxin reductase-like, C-terminal NADP-linked domain"/>
    <property type="match status" value="1"/>
</dbReference>
<dbReference type="PANTHER" id="PTHR43513:SF1">
    <property type="entry name" value="ANAEROBIC SULFITE REDUCTASE SUBUNIT B"/>
    <property type="match status" value="1"/>
</dbReference>
<name>A0A420W8A7_9BACT</name>
<dbReference type="InterPro" id="IPR050353">
    <property type="entry name" value="PyrK_electron_transfer"/>
</dbReference>
<dbReference type="EMBL" id="RBIE01000001">
    <property type="protein sequence ID" value="RKQ63560.1"/>
    <property type="molecule type" value="Genomic_DNA"/>
</dbReference>
<keyword evidence="1" id="KW-0001">2Fe-2S</keyword>
<evidence type="ECO:0000313" key="3">
    <source>
        <dbReference type="EMBL" id="RKQ63560.1"/>
    </source>
</evidence>
<comment type="cofactor">
    <cofactor evidence="1">
        <name>[2Fe-2S] cluster</name>
        <dbReference type="ChEBI" id="CHEBI:190135"/>
    </cofactor>
    <text evidence="1">Binds 1 [2Fe-2S] cluster per subunit.</text>
</comment>
<feature type="binding site" evidence="1">
    <location>
        <position position="259"/>
    </location>
    <ligand>
        <name>[2Fe-2S] cluster</name>
        <dbReference type="ChEBI" id="CHEBI:190135"/>
    </ligand>
</feature>
<dbReference type="InterPro" id="IPR019480">
    <property type="entry name" value="Dihydroorotate_DH_Fe-S-bd"/>
</dbReference>
<reference evidence="3 4" key="1">
    <citation type="submission" date="2018-10" db="EMBL/GenBank/DDBJ databases">
        <title>Genomic Encyclopedia of Type Strains, Phase IV (KMG-IV): sequencing the most valuable type-strain genomes for metagenomic binning, comparative biology and taxonomic classification.</title>
        <authorList>
            <person name="Goeker M."/>
        </authorList>
    </citation>
    <scope>NUCLEOTIDE SEQUENCE [LARGE SCALE GENOMIC DNA]</scope>
    <source>
        <strain evidence="3 4">DSM 15521</strain>
    </source>
</reference>
<dbReference type="InterPro" id="IPR008333">
    <property type="entry name" value="Cbr1-like_FAD-bd_dom"/>
</dbReference>
<keyword evidence="1" id="KW-0408">Iron</keyword>
<evidence type="ECO:0000259" key="2">
    <source>
        <dbReference type="PROSITE" id="PS51384"/>
    </source>
</evidence>
<gene>
    <name evidence="3" type="ORF">C7457_0434</name>
</gene>
<dbReference type="InterPro" id="IPR001709">
    <property type="entry name" value="Flavoprot_Pyr_Nucl_cyt_Rdtase"/>
</dbReference>